<dbReference type="PROSITE" id="PS50102">
    <property type="entry name" value="RRM"/>
    <property type="match status" value="2"/>
</dbReference>
<dbReference type="SUPFAM" id="SSF54928">
    <property type="entry name" value="RNA-binding domain, RBD"/>
    <property type="match status" value="2"/>
</dbReference>
<keyword evidence="3 5" id="KW-0694">RNA-binding</keyword>
<dbReference type="InterPro" id="IPR012677">
    <property type="entry name" value="Nucleotide-bd_a/b_plait_sf"/>
</dbReference>
<evidence type="ECO:0000256" key="1">
    <source>
        <dbReference type="ARBA" id="ARBA00004604"/>
    </source>
</evidence>
<feature type="domain" description="RRM" evidence="7">
    <location>
        <begin position="240"/>
        <end position="321"/>
    </location>
</feature>
<evidence type="ECO:0000256" key="3">
    <source>
        <dbReference type="ARBA" id="ARBA00022884"/>
    </source>
</evidence>
<feature type="compositionally biased region" description="Basic and acidic residues" evidence="6">
    <location>
        <begin position="67"/>
        <end position="107"/>
    </location>
</feature>
<dbReference type="OrthoDB" id="442677at2759"/>
<comment type="similarity">
    <text evidence="2">Belongs to the RRM RBM34 family.</text>
</comment>
<dbReference type="AlphaFoldDB" id="A0A921RUY0"/>
<dbReference type="Gramene" id="EER93075">
    <property type="protein sequence ID" value="EER93075"/>
    <property type="gene ID" value="SORBI_3001G007400"/>
</dbReference>
<gene>
    <name evidence="8" type="ORF">BDA96_01G007400</name>
</gene>
<accession>A0A921RUY0</accession>
<dbReference type="PANTHER" id="PTHR23236:SF25">
    <property type="entry name" value="RNA-BINDING PROTEIN 34"/>
    <property type="match status" value="1"/>
</dbReference>
<dbReference type="Proteomes" id="UP000807115">
    <property type="component" value="Chromosome 1"/>
</dbReference>
<evidence type="ECO:0000313" key="9">
    <source>
        <dbReference type="Proteomes" id="UP000807115"/>
    </source>
</evidence>
<dbReference type="PANTHER" id="PTHR23236">
    <property type="entry name" value="EUKARYOTIC TRANSLATION INITIATION FACTOR 4B/4H"/>
    <property type="match status" value="1"/>
</dbReference>
<evidence type="ECO:0000256" key="5">
    <source>
        <dbReference type="PROSITE-ProRule" id="PRU00176"/>
    </source>
</evidence>
<dbReference type="InterPro" id="IPR035979">
    <property type="entry name" value="RBD_domain_sf"/>
</dbReference>
<dbReference type="InterPro" id="IPR000504">
    <property type="entry name" value="RRM_dom"/>
</dbReference>
<evidence type="ECO:0000256" key="4">
    <source>
        <dbReference type="ARBA" id="ARBA00023242"/>
    </source>
</evidence>
<feature type="domain" description="RRM" evidence="7">
    <location>
        <begin position="130"/>
        <end position="224"/>
    </location>
</feature>
<dbReference type="Pfam" id="PF00076">
    <property type="entry name" value="RRM_1"/>
    <property type="match status" value="1"/>
</dbReference>
<comment type="subcellular location">
    <subcellularLocation>
        <location evidence="1">Nucleus</location>
        <location evidence="1">Nucleolus</location>
    </subcellularLocation>
</comment>
<feature type="region of interest" description="Disordered" evidence="6">
    <location>
        <begin position="1"/>
        <end position="122"/>
    </location>
</feature>
<dbReference type="CDD" id="cd12394">
    <property type="entry name" value="RRM1_RBM34"/>
    <property type="match status" value="1"/>
</dbReference>
<dbReference type="GO" id="GO:0005730">
    <property type="term" value="C:nucleolus"/>
    <property type="evidence" value="ECO:0007669"/>
    <property type="project" value="UniProtKB-SubCell"/>
</dbReference>
<dbReference type="EMBL" id="CM027680">
    <property type="protein sequence ID" value="KAG0546587.1"/>
    <property type="molecule type" value="Genomic_DNA"/>
</dbReference>
<sequence length="440" mass="48313">MAKKHRDPAAEAASGDSPAAAIRSLFSADNPFRRKASTEEAPAATPLHKQPSPVAEAAEPSSKKKKSKEEGPRPKRKRDELEAGRERRRGAGAEKPPRVGEKRKAPDDAAAGAGAGEEEEEFDDESKLLRTVFVGNLPLRTKRKVLTKEFAAFGEIESVRIRSVPLVDTKLSRKGAVLQGKVNELVDNVHAYIVFKDEQSARTALSHNMALFGGNHIRVDMACPPRKKLRGEGPLYDRKRTVFVGNLPFDVKDEEVYQVFCGSSGSEGDVEAIRVIRDPSSSLGKGIAYVLFKTREAANSIARKQDMKIRDRLLRLTHAKPVDATPKKTEVQKRSRVPKHKEISTPGSKSNEGSEKAKRKASALSYQGLRSSKSGVVKKVKVNQQPSSKGKQSKTNETGASARKDKRPAVAARKAKQLAKKRKVDASTLENTHRSKKPRK</sequence>
<evidence type="ECO:0000256" key="6">
    <source>
        <dbReference type="SAM" id="MobiDB-lite"/>
    </source>
</evidence>
<dbReference type="Gene3D" id="3.30.70.330">
    <property type="match status" value="2"/>
</dbReference>
<dbReference type="OMA" id="NAYAVYT"/>
<proteinExistence type="inferred from homology"/>
<feature type="compositionally biased region" description="Low complexity" evidence="6">
    <location>
        <begin position="10"/>
        <end position="21"/>
    </location>
</feature>
<evidence type="ECO:0000256" key="2">
    <source>
        <dbReference type="ARBA" id="ARBA00007077"/>
    </source>
</evidence>
<reference evidence="8" key="2">
    <citation type="submission" date="2020-10" db="EMBL/GenBank/DDBJ databases">
        <authorList>
            <person name="Cooper E.A."/>
            <person name="Brenton Z.W."/>
            <person name="Flinn B.S."/>
            <person name="Jenkins J."/>
            <person name="Shu S."/>
            <person name="Flowers D."/>
            <person name="Luo F."/>
            <person name="Wang Y."/>
            <person name="Xia P."/>
            <person name="Barry K."/>
            <person name="Daum C."/>
            <person name="Lipzen A."/>
            <person name="Yoshinaga Y."/>
            <person name="Schmutz J."/>
            <person name="Saski C."/>
            <person name="Vermerris W."/>
            <person name="Kresovich S."/>
        </authorList>
    </citation>
    <scope>NUCLEOTIDE SEQUENCE</scope>
</reference>
<evidence type="ECO:0000313" key="8">
    <source>
        <dbReference type="EMBL" id="KAG0546587.1"/>
    </source>
</evidence>
<organism evidence="8 9">
    <name type="scientific">Sorghum bicolor</name>
    <name type="common">Sorghum</name>
    <name type="synonym">Sorghum vulgare</name>
    <dbReference type="NCBI Taxonomy" id="4558"/>
    <lineage>
        <taxon>Eukaryota</taxon>
        <taxon>Viridiplantae</taxon>
        <taxon>Streptophyta</taxon>
        <taxon>Embryophyta</taxon>
        <taxon>Tracheophyta</taxon>
        <taxon>Spermatophyta</taxon>
        <taxon>Magnoliopsida</taxon>
        <taxon>Liliopsida</taxon>
        <taxon>Poales</taxon>
        <taxon>Poaceae</taxon>
        <taxon>PACMAD clade</taxon>
        <taxon>Panicoideae</taxon>
        <taxon>Andropogonodae</taxon>
        <taxon>Andropogoneae</taxon>
        <taxon>Sorghinae</taxon>
        <taxon>Sorghum</taxon>
    </lineage>
</organism>
<dbReference type="KEGG" id="sbi:8060850"/>
<dbReference type="SMART" id="SM00360">
    <property type="entry name" value="RRM"/>
    <property type="match status" value="2"/>
</dbReference>
<evidence type="ECO:0000259" key="7">
    <source>
        <dbReference type="PROSITE" id="PS50102"/>
    </source>
</evidence>
<reference evidence="8" key="1">
    <citation type="journal article" date="2019" name="BMC Genomics">
        <title>A new reference genome for Sorghum bicolor reveals high levels of sequence similarity between sweet and grain genotypes: implications for the genetics of sugar metabolism.</title>
        <authorList>
            <person name="Cooper E.A."/>
            <person name="Brenton Z.W."/>
            <person name="Flinn B.S."/>
            <person name="Jenkins J."/>
            <person name="Shu S."/>
            <person name="Flowers D."/>
            <person name="Luo F."/>
            <person name="Wang Y."/>
            <person name="Xia P."/>
            <person name="Barry K."/>
            <person name="Daum C."/>
            <person name="Lipzen A."/>
            <person name="Yoshinaga Y."/>
            <person name="Schmutz J."/>
            <person name="Saski C."/>
            <person name="Vermerris W."/>
            <person name="Kresovich S."/>
        </authorList>
    </citation>
    <scope>NUCLEOTIDE SEQUENCE</scope>
</reference>
<feature type="region of interest" description="Disordered" evidence="6">
    <location>
        <begin position="318"/>
        <end position="440"/>
    </location>
</feature>
<protein>
    <recommendedName>
        <fullName evidence="7">RRM domain-containing protein</fullName>
    </recommendedName>
</protein>
<name>A0A921RUY0_SORBI</name>
<feature type="compositionally biased region" description="Basic residues" evidence="6">
    <location>
        <begin position="413"/>
        <end position="423"/>
    </location>
</feature>
<comment type="caution">
    <text evidence="8">The sequence shown here is derived from an EMBL/GenBank/DDBJ whole genome shotgun (WGS) entry which is preliminary data.</text>
</comment>
<keyword evidence="4" id="KW-0539">Nucleus</keyword>
<dbReference type="GO" id="GO:0003723">
    <property type="term" value="F:RNA binding"/>
    <property type="evidence" value="ECO:0007669"/>
    <property type="project" value="UniProtKB-UniRule"/>
</dbReference>